<feature type="compositionally biased region" description="Basic residues" evidence="1">
    <location>
        <begin position="1"/>
        <end position="13"/>
    </location>
</feature>
<sequence>MKLGRQTRRVRARITRDRAGGAGGGRQQRTSRKQTRLSAHPRRSNGRRARVAAEDITGWKLHLHRSPRLRNLKNKTVGQVVIGAHGIARPQRCRRYVAGLLGDEIGYLMEDRTNHDSGSCHFTSVSCQAVVSHQLVGHGVAPFRRTD</sequence>
<feature type="compositionally biased region" description="Basic residues" evidence="1">
    <location>
        <begin position="29"/>
        <end position="50"/>
    </location>
</feature>
<proteinExistence type="predicted"/>
<comment type="caution">
    <text evidence="2">The sequence shown here is derived from an EMBL/GenBank/DDBJ whole genome shotgun (WGS) entry which is preliminary data.</text>
</comment>
<accession>A0A4C1TGN3</accession>
<evidence type="ECO:0000256" key="1">
    <source>
        <dbReference type="SAM" id="MobiDB-lite"/>
    </source>
</evidence>
<name>A0A4C1TGN3_EUMVA</name>
<feature type="region of interest" description="Disordered" evidence="1">
    <location>
        <begin position="1"/>
        <end position="51"/>
    </location>
</feature>
<keyword evidence="3" id="KW-1185">Reference proteome</keyword>
<reference evidence="2 3" key="1">
    <citation type="journal article" date="2019" name="Commun. Biol.">
        <title>The bagworm genome reveals a unique fibroin gene that provides high tensile strength.</title>
        <authorList>
            <person name="Kono N."/>
            <person name="Nakamura H."/>
            <person name="Ohtoshi R."/>
            <person name="Tomita M."/>
            <person name="Numata K."/>
            <person name="Arakawa K."/>
        </authorList>
    </citation>
    <scope>NUCLEOTIDE SEQUENCE [LARGE SCALE GENOMIC DNA]</scope>
</reference>
<gene>
    <name evidence="2" type="ORF">EVAR_6979_1</name>
</gene>
<dbReference type="EMBL" id="BGZK01000058">
    <property type="protein sequence ID" value="GBP13642.1"/>
    <property type="molecule type" value="Genomic_DNA"/>
</dbReference>
<evidence type="ECO:0000313" key="3">
    <source>
        <dbReference type="Proteomes" id="UP000299102"/>
    </source>
</evidence>
<organism evidence="2 3">
    <name type="scientific">Eumeta variegata</name>
    <name type="common">Bagworm moth</name>
    <name type="synonym">Eumeta japonica</name>
    <dbReference type="NCBI Taxonomy" id="151549"/>
    <lineage>
        <taxon>Eukaryota</taxon>
        <taxon>Metazoa</taxon>
        <taxon>Ecdysozoa</taxon>
        <taxon>Arthropoda</taxon>
        <taxon>Hexapoda</taxon>
        <taxon>Insecta</taxon>
        <taxon>Pterygota</taxon>
        <taxon>Neoptera</taxon>
        <taxon>Endopterygota</taxon>
        <taxon>Lepidoptera</taxon>
        <taxon>Glossata</taxon>
        <taxon>Ditrysia</taxon>
        <taxon>Tineoidea</taxon>
        <taxon>Psychidae</taxon>
        <taxon>Oiketicinae</taxon>
        <taxon>Eumeta</taxon>
    </lineage>
</organism>
<protein>
    <submittedName>
        <fullName evidence="2">Uncharacterized protein</fullName>
    </submittedName>
</protein>
<dbReference type="AlphaFoldDB" id="A0A4C1TGN3"/>
<evidence type="ECO:0000313" key="2">
    <source>
        <dbReference type="EMBL" id="GBP13642.1"/>
    </source>
</evidence>
<dbReference type="Proteomes" id="UP000299102">
    <property type="component" value="Unassembled WGS sequence"/>
</dbReference>